<evidence type="ECO:0000313" key="2">
    <source>
        <dbReference type="Proteomes" id="UP000001603"/>
    </source>
</evidence>
<dbReference type="HOGENOM" id="CLU_2900256_0_0_6"/>
<name>Q1ZMG3_PHOAS</name>
<sequence length="62" mass="6540">MEQAAGIEPASSAWKAEVIAIIRCLLSISANYGGGGRIRTFEGSAGRFTICSLWPLGNPTEI</sequence>
<dbReference type="eggNOG" id="ENOG5031Q0K">
    <property type="taxonomic scope" value="Bacteria"/>
</dbReference>
<reference evidence="1 2" key="1">
    <citation type="journal article" date="2009" name="Proc. Natl. Acad. Sci. U.S.A.">
        <title>The genomic basis of trophic strategy in marine bacteria.</title>
        <authorList>
            <person name="Lauro F.M."/>
            <person name="McDougald D."/>
            <person name="Thomas T."/>
            <person name="Williams T.J."/>
            <person name="Egan S."/>
            <person name="Rice S."/>
            <person name="DeMaere M.Z."/>
            <person name="Ting L."/>
            <person name="Ertan H."/>
            <person name="Johnson J."/>
            <person name="Ferriera S."/>
            <person name="Lapidus A."/>
            <person name="Anderson I."/>
            <person name="Kyrpides N."/>
            <person name="Munk A.C."/>
            <person name="Detter C."/>
            <person name="Han C.S."/>
            <person name="Brown M.V."/>
            <person name="Robb F.T."/>
            <person name="Kjelleberg S."/>
            <person name="Cavicchioli R."/>
        </authorList>
    </citation>
    <scope>NUCLEOTIDE SEQUENCE [LARGE SCALE GENOMIC DNA]</scope>
    <source>
        <strain evidence="1 2">S14</strain>
    </source>
</reference>
<proteinExistence type="predicted"/>
<accession>Q1ZMG3</accession>
<evidence type="ECO:0000313" key="1">
    <source>
        <dbReference type="EMBL" id="EAS63277.1"/>
    </source>
</evidence>
<dbReference type="EMBL" id="AAOJ01000008">
    <property type="protein sequence ID" value="EAS63277.1"/>
    <property type="molecule type" value="Genomic_DNA"/>
</dbReference>
<comment type="caution">
    <text evidence="1">The sequence shown here is derived from an EMBL/GenBank/DDBJ whole genome shotgun (WGS) entry which is preliminary data.</text>
</comment>
<protein>
    <submittedName>
        <fullName evidence="1">Uncharacterized protein</fullName>
    </submittedName>
</protein>
<gene>
    <name evidence="1" type="ORF">VAS14_15887</name>
</gene>
<dbReference type="Proteomes" id="UP000001603">
    <property type="component" value="Unassembled WGS sequence"/>
</dbReference>
<dbReference type="AlphaFoldDB" id="Q1ZMG3"/>
<organism evidence="1 2">
    <name type="scientific">Photobacterium angustum (strain S14 / CCUG 15956)</name>
    <name type="common">Vibrio sp. (strain S14 / CCUG 15956)</name>
    <dbReference type="NCBI Taxonomy" id="314292"/>
    <lineage>
        <taxon>Bacteria</taxon>
        <taxon>Pseudomonadati</taxon>
        <taxon>Pseudomonadota</taxon>
        <taxon>Gammaproteobacteria</taxon>
        <taxon>Vibrionales</taxon>
        <taxon>Vibrionaceae</taxon>
        <taxon>Photobacterium</taxon>
    </lineage>
</organism>